<reference evidence="4" key="1">
    <citation type="submission" date="2023-11" db="EMBL/GenBank/DDBJ databases">
        <title>Genome assemblies of two species of porcelain crab, Petrolisthes cinctipes and Petrolisthes manimaculis (Anomura: Porcellanidae).</title>
        <authorList>
            <person name="Angst P."/>
        </authorList>
    </citation>
    <scope>NUCLEOTIDE SEQUENCE</scope>
    <source>
        <strain evidence="4">PB745_02</strain>
        <tissue evidence="4">Gill</tissue>
    </source>
</reference>
<dbReference type="AlphaFoldDB" id="A0AAE1QKY1"/>
<dbReference type="Proteomes" id="UP001292094">
    <property type="component" value="Unassembled WGS sequence"/>
</dbReference>
<dbReference type="Pfam" id="PF17921">
    <property type="entry name" value="Integrase_H2C2"/>
    <property type="match status" value="1"/>
</dbReference>
<dbReference type="InterPro" id="IPR054465">
    <property type="entry name" value="Integrase_p58-like_C"/>
</dbReference>
<dbReference type="GO" id="GO:0003676">
    <property type="term" value="F:nucleic acid binding"/>
    <property type="evidence" value="ECO:0007669"/>
    <property type="project" value="InterPro"/>
</dbReference>
<dbReference type="PANTHER" id="PTHR37984">
    <property type="entry name" value="PROTEIN CBG26694"/>
    <property type="match status" value="1"/>
</dbReference>
<evidence type="ECO:0000256" key="1">
    <source>
        <dbReference type="ARBA" id="ARBA00012493"/>
    </source>
</evidence>
<evidence type="ECO:0000313" key="5">
    <source>
        <dbReference type="Proteomes" id="UP001292094"/>
    </source>
</evidence>
<feature type="domain" description="CCHC-type" evidence="3">
    <location>
        <begin position="225"/>
        <end position="238"/>
    </location>
</feature>
<keyword evidence="5" id="KW-1185">Reference proteome</keyword>
<name>A0AAE1QKY1_9EUCA</name>
<protein>
    <recommendedName>
        <fullName evidence="1">RNA-directed DNA polymerase</fullName>
        <ecNumber evidence="1">2.7.7.49</ecNumber>
    </recommendedName>
</protein>
<dbReference type="Gene3D" id="4.10.60.10">
    <property type="entry name" value="Zinc finger, CCHC-type"/>
    <property type="match status" value="1"/>
</dbReference>
<proteinExistence type="predicted"/>
<dbReference type="Gene3D" id="3.10.10.10">
    <property type="entry name" value="HIV Type 1 Reverse Transcriptase, subunit A, domain 1"/>
    <property type="match status" value="1"/>
</dbReference>
<dbReference type="GO" id="GO:0008270">
    <property type="term" value="F:zinc ion binding"/>
    <property type="evidence" value="ECO:0007669"/>
    <property type="project" value="UniProtKB-KW"/>
</dbReference>
<dbReference type="GO" id="GO:0003964">
    <property type="term" value="F:RNA-directed DNA polymerase activity"/>
    <property type="evidence" value="ECO:0007669"/>
    <property type="project" value="UniProtKB-EC"/>
</dbReference>
<dbReference type="PROSITE" id="PS50158">
    <property type="entry name" value="ZF_CCHC"/>
    <property type="match status" value="1"/>
</dbReference>
<dbReference type="Pfam" id="PF22938">
    <property type="entry name" value="Integrase_p58_C"/>
    <property type="match status" value="1"/>
</dbReference>
<organism evidence="4 5">
    <name type="scientific">Petrolisthes manimaculis</name>
    <dbReference type="NCBI Taxonomy" id="1843537"/>
    <lineage>
        <taxon>Eukaryota</taxon>
        <taxon>Metazoa</taxon>
        <taxon>Ecdysozoa</taxon>
        <taxon>Arthropoda</taxon>
        <taxon>Crustacea</taxon>
        <taxon>Multicrustacea</taxon>
        <taxon>Malacostraca</taxon>
        <taxon>Eumalacostraca</taxon>
        <taxon>Eucarida</taxon>
        <taxon>Decapoda</taxon>
        <taxon>Pleocyemata</taxon>
        <taxon>Anomura</taxon>
        <taxon>Galatheoidea</taxon>
        <taxon>Porcellanidae</taxon>
        <taxon>Petrolisthes</taxon>
    </lineage>
</organism>
<gene>
    <name evidence="4" type="ORF">Pmani_002503</name>
</gene>
<dbReference type="InterPro" id="IPR041588">
    <property type="entry name" value="Integrase_H2C2"/>
</dbReference>
<accession>A0AAE1QKY1</accession>
<evidence type="ECO:0000256" key="2">
    <source>
        <dbReference type="PROSITE-ProRule" id="PRU00047"/>
    </source>
</evidence>
<keyword evidence="2" id="KW-0863">Zinc-finger</keyword>
<dbReference type="InterPro" id="IPR036875">
    <property type="entry name" value="Znf_CCHC_sf"/>
</dbReference>
<dbReference type="EC" id="2.7.7.49" evidence="1"/>
<sequence>MPVLICQDDVESFLRSNPSFEEIDVLTKHELQLVARGLGVLEVSDILKAHLVEKVWNEMQVRSDRSVQGAQGWDMAAGAEDEVEEQREVEPVTMGLPSMREILSSSVTDQQVELARIQAQVEMARINAQLEQQRLECGDRRESDVLHTENGARAAIIADEYVISRKMGNVSWDNVKNKTYDYNVPPPRRNVVYPQQGTTQHRSTGPQKQGEPIMVKQVRDKPKACYYCGKLGHLERDCFKKSKEVKDSQSRYLRDFKAVSFISSLEDNCIDVKKHYETECSESKQGTFDNFILDGKLILGGKTVPIKLLRDTGASQSLVLSKLVGDYENLGRNVLLRGLSGCVSAPLVEVTLTSNLVSGRVIVGSIEDLPVSGIDMILGNDLAGGRVHPVPIVSNEPERHKATEELVKRDPIVFPSCAVTRAMSQNALLAPEHISVDDEERVESGKITDGEEDVINLGETILGKNDFDVVNLTHCNVDSKRLLELQKADESLVEVFKKCEDGENQQNEIFVVENVLKRRWVPIDADKDDITWRSVEQVVVPKKLRQEILSMAHDGGLSGHLGIRKTVARIRSCFYWPSLKRDVADYCRTCDTCQKMGKPNQSLKVAPLIPIPHFGEPFERGQPLAGRFQGPYRIVKKLSDVNYVVETPDKRKSRRICHVNMIKLYYRRENPVAVINVCSMDEEDEVPEMESRWNGVVNVEELIRGKSSHLESPEREELSGLLYRFQSVFRNSPGRTNVLEHDLDVGEADPRRQRPYRVNPKKADVIRKEIQYMLEHDLVESCQSEWASPVTLVDKPVVRV</sequence>
<dbReference type="SUPFAM" id="SSF57756">
    <property type="entry name" value="Retrovirus zinc finger-like domains"/>
    <property type="match status" value="1"/>
</dbReference>
<dbReference type="InterPro" id="IPR043502">
    <property type="entry name" value="DNA/RNA_pol_sf"/>
</dbReference>
<dbReference type="PANTHER" id="PTHR37984:SF15">
    <property type="entry name" value="INTEGRASE CATALYTIC DOMAIN-CONTAINING PROTEIN"/>
    <property type="match status" value="1"/>
</dbReference>
<dbReference type="Gene3D" id="1.10.340.70">
    <property type="match status" value="1"/>
</dbReference>
<dbReference type="InterPro" id="IPR001878">
    <property type="entry name" value="Znf_CCHC"/>
</dbReference>
<comment type="caution">
    <text evidence="4">The sequence shown here is derived from an EMBL/GenBank/DDBJ whole genome shotgun (WGS) entry which is preliminary data.</text>
</comment>
<dbReference type="Pfam" id="PF00098">
    <property type="entry name" value="zf-CCHC"/>
    <property type="match status" value="1"/>
</dbReference>
<evidence type="ECO:0000259" key="3">
    <source>
        <dbReference type="PROSITE" id="PS50158"/>
    </source>
</evidence>
<dbReference type="FunFam" id="1.10.340.70:FF:000001">
    <property type="entry name" value="Retrovirus-related Pol polyprotein from transposon gypsy-like Protein"/>
    <property type="match status" value="1"/>
</dbReference>
<dbReference type="SMART" id="SM00343">
    <property type="entry name" value="ZnF_C2HC"/>
    <property type="match status" value="1"/>
</dbReference>
<keyword evidence="2" id="KW-0479">Metal-binding</keyword>
<keyword evidence="2" id="KW-0862">Zinc</keyword>
<dbReference type="SUPFAM" id="SSF56672">
    <property type="entry name" value="DNA/RNA polymerases"/>
    <property type="match status" value="1"/>
</dbReference>
<dbReference type="InterPro" id="IPR050951">
    <property type="entry name" value="Retrovirus_Pol_polyprotein"/>
</dbReference>
<dbReference type="EMBL" id="JAWZYT010000177">
    <property type="protein sequence ID" value="KAK4327057.1"/>
    <property type="molecule type" value="Genomic_DNA"/>
</dbReference>
<evidence type="ECO:0000313" key="4">
    <source>
        <dbReference type="EMBL" id="KAK4327057.1"/>
    </source>
</evidence>